<dbReference type="Proteomes" id="UP001196413">
    <property type="component" value="Unassembled WGS sequence"/>
</dbReference>
<organism evidence="1 2">
    <name type="scientific">Parelaphostrongylus tenuis</name>
    <name type="common">Meningeal worm</name>
    <dbReference type="NCBI Taxonomy" id="148309"/>
    <lineage>
        <taxon>Eukaryota</taxon>
        <taxon>Metazoa</taxon>
        <taxon>Ecdysozoa</taxon>
        <taxon>Nematoda</taxon>
        <taxon>Chromadorea</taxon>
        <taxon>Rhabditida</taxon>
        <taxon>Rhabditina</taxon>
        <taxon>Rhabditomorpha</taxon>
        <taxon>Strongyloidea</taxon>
        <taxon>Metastrongylidae</taxon>
        <taxon>Parelaphostrongylus</taxon>
    </lineage>
</organism>
<dbReference type="EMBL" id="JAHQIW010006045">
    <property type="protein sequence ID" value="KAJ1367927.1"/>
    <property type="molecule type" value="Genomic_DNA"/>
</dbReference>
<accession>A0AAD5WF75</accession>
<protein>
    <submittedName>
        <fullName evidence="1">Uncharacterized protein</fullName>
    </submittedName>
</protein>
<sequence length="152" mass="16661">MQTVFDVLERQGRSALLPDAAISAILGQLTVKVTSNPLNCPMVTKPEVMHDLQQMTEIYCIVVDNTVTGICTVMMRQNKACNMHMAPDVTITAINGAHLTISGTLSTTNIVMANWSRQMWQDVVNRAVQMMALGPFGSHFYSAVAIVGGNWY</sequence>
<proteinExistence type="predicted"/>
<evidence type="ECO:0000313" key="1">
    <source>
        <dbReference type="EMBL" id="KAJ1367927.1"/>
    </source>
</evidence>
<reference evidence="1" key="1">
    <citation type="submission" date="2021-06" db="EMBL/GenBank/DDBJ databases">
        <title>Parelaphostrongylus tenuis whole genome reference sequence.</title>
        <authorList>
            <person name="Garwood T.J."/>
            <person name="Larsen P.A."/>
            <person name="Fountain-Jones N.M."/>
            <person name="Garbe J.R."/>
            <person name="Macchietto M.G."/>
            <person name="Kania S.A."/>
            <person name="Gerhold R.W."/>
            <person name="Richards J.E."/>
            <person name="Wolf T.M."/>
        </authorList>
    </citation>
    <scope>NUCLEOTIDE SEQUENCE</scope>
    <source>
        <strain evidence="1">MNPRO001-30</strain>
        <tissue evidence="1">Meninges</tissue>
    </source>
</reference>
<comment type="caution">
    <text evidence="1">The sequence shown here is derived from an EMBL/GenBank/DDBJ whole genome shotgun (WGS) entry which is preliminary data.</text>
</comment>
<dbReference type="AlphaFoldDB" id="A0AAD5WF75"/>
<evidence type="ECO:0000313" key="2">
    <source>
        <dbReference type="Proteomes" id="UP001196413"/>
    </source>
</evidence>
<keyword evidence="2" id="KW-1185">Reference proteome</keyword>
<gene>
    <name evidence="1" type="ORF">KIN20_028955</name>
</gene>
<name>A0AAD5WF75_PARTN</name>